<dbReference type="Proteomes" id="UP000265520">
    <property type="component" value="Unassembled WGS sequence"/>
</dbReference>
<sequence>LKKAHQMISFIKRGPAKQEAIISKKEVGHRWCPSTYLDSM</sequence>
<organism evidence="1 2">
    <name type="scientific">Trifolium medium</name>
    <dbReference type="NCBI Taxonomy" id="97028"/>
    <lineage>
        <taxon>Eukaryota</taxon>
        <taxon>Viridiplantae</taxon>
        <taxon>Streptophyta</taxon>
        <taxon>Embryophyta</taxon>
        <taxon>Tracheophyta</taxon>
        <taxon>Spermatophyta</taxon>
        <taxon>Magnoliopsida</taxon>
        <taxon>eudicotyledons</taxon>
        <taxon>Gunneridae</taxon>
        <taxon>Pentapetalae</taxon>
        <taxon>rosids</taxon>
        <taxon>fabids</taxon>
        <taxon>Fabales</taxon>
        <taxon>Fabaceae</taxon>
        <taxon>Papilionoideae</taxon>
        <taxon>50 kb inversion clade</taxon>
        <taxon>NPAAA clade</taxon>
        <taxon>Hologalegina</taxon>
        <taxon>IRL clade</taxon>
        <taxon>Trifolieae</taxon>
        <taxon>Trifolium</taxon>
    </lineage>
</organism>
<protein>
    <submittedName>
        <fullName evidence="1">Uncharacterized protein</fullName>
    </submittedName>
</protein>
<proteinExistence type="predicted"/>
<feature type="non-terminal residue" evidence="1">
    <location>
        <position position="1"/>
    </location>
</feature>
<reference evidence="1 2" key="1">
    <citation type="journal article" date="2018" name="Front. Plant Sci.">
        <title>Red Clover (Trifolium pratense) and Zigzag Clover (T. medium) - A Picture of Genomic Similarities and Differences.</title>
        <authorList>
            <person name="Dluhosova J."/>
            <person name="Istvanek J."/>
            <person name="Nedelnik J."/>
            <person name="Repkova J."/>
        </authorList>
    </citation>
    <scope>NUCLEOTIDE SEQUENCE [LARGE SCALE GENOMIC DNA]</scope>
    <source>
        <strain evidence="2">cv. 10/8</strain>
        <tissue evidence="1">Leaf</tissue>
    </source>
</reference>
<name>A0A392S2H4_9FABA</name>
<keyword evidence="2" id="KW-1185">Reference proteome</keyword>
<accession>A0A392S2H4</accession>
<comment type="caution">
    <text evidence="1">The sequence shown here is derived from an EMBL/GenBank/DDBJ whole genome shotgun (WGS) entry which is preliminary data.</text>
</comment>
<evidence type="ECO:0000313" key="2">
    <source>
        <dbReference type="Proteomes" id="UP000265520"/>
    </source>
</evidence>
<dbReference type="AlphaFoldDB" id="A0A392S2H4"/>
<dbReference type="EMBL" id="LXQA010306914">
    <property type="protein sequence ID" value="MCI42632.1"/>
    <property type="molecule type" value="Genomic_DNA"/>
</dbReference>
<evidence type="ECO:0000313" key="1">
    <source>
        <dbReference type="EMBL" id="MCI42632.1"/>
    </source>
</evidence>